<keyword evidence="1" id="KW-1133">Transmembrane helix</keyword>
<evidence type="ECO:0000313" key="2">
    <source>
        <dbReference type="EMBL" id="KKM83914.1"/>
    </source>
</evidence>
<reference evidence="2" key="1">
    <citation type="journal article" date="2015" name="Nature">
        <title>Complex archaea that bridge the gap between prokaryotes and eukaryotes.</title>
        <authorList>
            <person name="Spang A."/>
            <person name="Saw J.H."/>
            <person name="Jorgensen S.L."/>
            <person name="Zaremba-Niedzwiedzka K."/>
            <person name="Martijn J."/>
            <person name="Lind A.E."/>
            <person name="van Eijk R."/>
            <person name="Schleper C."/>
            <person name="Guy L."/>
            <person name="Ettema T.J."/>
        </authorList>
    </citation>
    <scope>NUCLEOTIDE SEQUENCE</scope>
</reference>
<gene>
    <name evidence="2" type="ORF">LCGC14_1304470</name>
</gene>
<protein>
    <submittedName>
        <fullName evidence="2">Uncharacterized protein</fullName>
    </submittedName>
</protein>
<feature type="transmembrane region" description="Helical" evidence="1">
    <location>
        <begin position="29"/>
        <end position="51"/>
    </location>
</feature>
<keyword evidence="1" id="KW-0472">Membrane</keyword>
<dbReference type="AlphaFoldDB" id="A0A0F9KP29"/>
<proteinExistence type="predicted"/>
<organism evidence="2">
    <name type="scientific">marine sediment metagenome</name>
    <dbReference type="NCBI Taxonomy" id="412755"/>
    <lineage>
        <taxon>unclassified sequences</taxon>
        <taxon>metagenomes</taxon>
        <taxon>ecological metagenomes</taxon>
    </lineage>
</organism>
<evidence type="ECO:0000256" key="1">
    <source>
        <dbReference type="SAM" id="Phobius"/>
    </source>
</evidence>
<dbReference type="EMBL" id="LAZR01007645">
    <property type="protein sequence ID" value="KKM83914.1"/>
    <property type="molecule type" value="Genomic_DNA"/>
</dbReference>
<name>A0A0F9KP29_9ZZZZ</name>
<keyword evidence="1" id="KW-0812">Transmembrane</keyword>
<comment type="caution">
    <text evidence="2">The sequence shown here is derived from an EMBL/GenBank/DDBJ whole genome shotgun (WGS) entry which is preliminary data.</text>
</comment>
<sequence>MNCLSIVLQILCIFTVLLGVTIQVIRGADLGFILITAGAILFGLSQVVTGYKIKRIIQSRLKTINNKKHE</sequence>
<accession>A0A0F9KP29</accession>